<dbReference type="Pfam" id="PF03135">
    <property type="entry name" value="CagE_TrbE_VirB"/>
    <property type="match status" value="1"/>
</dbReference>
<evidence type="ECO:0000259" key="4">
    <source>
        <dbReference type="SMART" id="SM00382"/>
    </source>
</evidence>
<proteinExistence type="inferred from homology"/>
<dbReference type="RefSeq" id="WP_153417835.1">
    <property type="nucleotide sequence ID" value="NZ_CM018765.1"/>
</dbReference>
<gene>
    <name evidence="5" type="ORF">GCL60_17005</name>
</gene>
<comment type="similarity">
    <text evidence="1">Belongs to the TrbE/VirB4 family.</text>
</comment>
<protein>
    <recommendedName>
        <fullName evidence="4">AAA+ ATPase domain-containing protein</fullName>
    </recommendedName>
</protein>
<dbReference type="OrthoDB" id="9816422at2"/>
<keyword evidence="2" id="KW-0547">Nucleotide-binding</keyword>
<dbReference type="InterPro" id="IPR003593">
    <property type="entry name" value="AAA+_ATPase"/>
</dbReference>
<dbReference type="Proteomes" id="UP000437748">
    <property type="component" value="Unassembled WGS sequence"/>
</dbReference>
<dbReference type="CDD" id="cd01127">
    <property type="entry name" value="TrwB_TraG_TraD_VirD4"/>
    <property type="match status" value="1"/>
</dbReference>
<keyword evidence="5" id="KW-0614">Plasmid</keyword>
<dbReference type="InterPro" id="IPR027417">
    <property type="entry name" value="P-loop_NTPase"/>
</dbReference>
<dbReference type="SMART" id="SM00382">
    <property type="entry name" value="AAA"/>
    <property type="match status" value="1"/>
</dbReference>
<dbReference type="GO" id="GO:0005524">
    <property type="term" value="F:ATP binding"/>
    <property type="evidence" value="ECO:0007669"/>
    <property type="project" value="UniProtKB-KW"/>
</dbReference>
<dbReference type="Pfam" id="PF19044">
    <property type="entry name" value="P-loop_TraG"/>
    <property type="match status" value="1"/>
</dbReference>
<dbReference type="EMBL" id="WFLM01000010">
    <property type="protein sequence ID" value="KAB8035647.1"/>
    <property type="molecule type" value="Genomic_DNA"/>
</dbReference>
<reference evidence="5 6" key="1">
    <citation type="submission" date="2019-10" db="EMBL/GenBank/DDBJ databases">
        <title>New species of Slilvanegrellaceae.</title>
        <authorList>
            <person name="Pitt A."/>
            <person name="Hahn M.W."/>
        </authorList>
    </citation>
    <scope>NUCLEOTIDE SEQUENCE [LARGE SCALE GENOMIC DNA]</scope>
    <source>
        <strain evidence="5 6">SP-Ram-0.45-NSY-1</strain>
        <plasmid evidence="5">unnamed</plasmid>
    </source>
</reference>
<evidence type="ECO:0000313" key="6">
    <source>
        <dbReference type="Proteomes" id="UP000437748"/>
    </source>
</evidence>
<evidence type="ECO:0000313" key="5">
    <source>
        <dbReference type="EMBL" id="KAB8035647.1"/>
    </source>
</evidence>
<accession>A0A6N6VN40</accession>
<dbReference type="InterPro" id="IPR051162">
    <property type="entry name" value="T4SS_component"/>
</dbReference>
<evidence type="ECO:0000256" key="3">
    <source>
        <dbReference type="ARBA" id="ARBA00022840"/>
    </source>
</evidence>
<dbReference type="PANTHER" id="PTHR30121:SF12">
    <property type="entry name" value="TYPE IV SECRETION SYSTEM PROTEIN CAGE"/>
    <property type="match status" value="1"/>
</dbReference>
<comment type="caution">
    <text evidence="5">The sequence shown here is derived from an EMBL/GenBank/DDBJ whole genome shotgun (WGS) entry which is preliminary data.</text>
</comment>
<dbReference type="Gene3D" id="3.40.50.300">
    <property type="entry name" value="P-loop containing nucleotide triphosphate hydrolases"/>
    <property type="match status" value="2"/>
</dbReference>
<keyword evidence="6" id="KW-1185">Reference proteome</keyword>
<evidence type="ECO:0000256" key="1">
    <source>
        <dbReference type="ARBA" id="ARBA00006512"/>
    </source>
</evidence>
<keyword evidence="3" id="KW-0067">ATP-binding</keyword>
<feature type="domain" description="AAA+ ATPase" evidence="4">
    <location>
        <begin position="456"/>
        <end position="730"/>
    </location>
</feature>
<dbReference type="AlphaFoldDB" id="A0A6N6VN40"/>
<organism evidence="5 6">
    <name type="scientific">Silvanigrella paludirubra</name>
    <dbReference type="NCBI Taxonomy" id="2499159"/>
    <lineage>
        <taxon>Bacteria</taxon>
        <taxon>Pseudomonadati</taxon>
        <taxon>Bdellovibrionota</taxon>
        <taxon>Oligoflexia</taxon>
        <taxon>Silvanigrellales</taxon>
        <taxon>Silvanigrellaceae</taxon>
        <taxon>Silvanigrella</taxon>
    </lineage>
</organism>
<dbReference type="PANTHER" id="PTHR30121">
    <property type="entry name" value="UNCHARACTERIZED PROTEIN YJGR-RELATED"/>
    <property type="match status" value="1"/>
</dbReference>
<geneLocation type="plasmid" evidence="5">
    <name>unnamed</name>
</geneLocation>
<dbReference type="InterPro" id="IPR018145">
    <property type="entry name" value="CagE_TrbE_VirB_cntrl_dom"/>
</dbReference>
<dbReference type="SUPFAM" id="SSF52540">
    <property type="entry name" value="P-loop containing nucleoside triphosphate hydrolases"/>
    <property type="match status" value="1"/>
</dbReference>
<dbReference type="InterPro" id="IPR043964">
    <property type="entry name" value="P-loop_TraG"/>
</dbReference>
<sequence length="841" mass="96723">MWSTWSKFFKKKRGFDSYLPYIGFVNNGVIFLKSGGFSTVYEIRGRDLSSSTEYELGQVSNMVNASLMKLGDGWITHVDTIRTQVTYYPSESECYFPDPVTRLIDTSRRQTFESNGLCFENKYYLTLTYTPPSILTKKMNFIFEAEDKQAKHNSSAMDKELIKFEDSINRFFNIFDAVIYTRKLNDEETLTYLHFCITGLRHKVSLPIIPMYIDYILASKDFIGGFKPKIGNKKIKVITIKSFPSYLHTGILDALNNMSFEFRFSSRFIFLDQATSRKFIEDKRKDWDESKTSFKAIMNDKLGSTTSTTYLSTDAISMANDADRAVNENQKNEISFGFYSSSIVLMDEDEENIENNSKEIIRILENLRFPCTVECVNAVEAYLGSIPAVAYANVRKPLISTHNLSHIMPLTAAWSGEAEHPNPKYNNKNTGQPAPPMFYAASYGRTPFRCSLHVKDVGHTLMIGSTGSGKTALLAFIAAQQFRYKNSRVFVFDKLCSQYVLCNAVGGSFFELSANKDNEKDIILGKNISFCPLADIDDINGRSWAEEWISSIVSLQHNRPISIEEQTSISDVLTLMTKETNKSSERKLSKFVSQVQNYAVKQALEPYVDINRYGHMFDGSEDFIAESRFCVFEMNDLMDKGEQILIPALTYMFRKIEKSLDGSPTLLILDEAWTYFKHEVFSKKIEKWLRELRRQNCAVIFATQSVNEIYKSEIVSVILESCKTKIYLPNHLASKKNPMTYEIYQSFGLNEKQIDIIANAQPKRHYYLSSESGNKLFEILFDSLTLSFVGVADKEDINNAREFIKKYKNKWISEWLKFKNVTQDWIDYFEIIQSQMPNKTY</sequence>
<evidence type="ECO:0000256" key="2">
    <source>
        <dbReference type="ARBA" id="ARBA00022741"/>
    </source>
</evidence>
<name>A0A6N6VN40_9BACT</name>